<dbReference type="InParanoid" id="A0A3B1J718"/>
<feature type="compositionally biased region" description="Basic and acidic residues" evidence="2">
    <location>
        <begin position="729"/>
        <end position="739"/>
    </location>
</feature>
<feature type="compositionally biased region" description="Low complexity" evidence="2">
    <location>
        <begin position="851"/>
        <end position="861"/>
    </location>
</feature>
<evidence type="ECO:0000313" key="6">
    <source>
        <dbReference type="Proteomes" id="UP000018467"/>
    </source>
</evidence>
<feature type="domain" description="Sleeping Beauty transposase HTH" evidence="4">
    <location>
        <begin position="1"/>
        <end position="52"/>
    </location>
</feature>
<dbReference type="Pfam" id="PF25787">
    <property type="entry name" value="HTH_SB"/>
    <property type="match status" value="1"/>
</dbReference>
<dbReference type="InterPro" id="IPR036388">
    <property type="entry name" value="WH-like_DNA-bd_sf"/>
</dbReference>
<feature type="region of interest" description="Disordered" evidence="2">
    <location>
        <begin position="648"/>
        <end position="672"/>
    </location>
</feature>
<dbReference type="FunCoup" id="A0A3B1J718">
    <property type="interactions" value="11"/>
</dbReference>
<dbReference type="InterPro" id="IPR012340">
    <property type="entry name" value="NA-bd_OB-fold"/>
</dbReference>
<reference evidence="6" key="1">
    <citation type="submission" date="2013-03" db="EMBL/GenBank/DDBJ databases">
        <authorList>
            <person name="Jeffery W."/>
            <person name="Warren W."/>
            <person name="Wilson R.K."/>
        </authorList>
    </citation>
    <scope>NUCLEOTIDE SEQUENCE</scope>
    <source>
        <strain evidence="6">female</strain>
    </source>
</reference>
<feature type="compositionally biased region" description="Basic and acidic residues" evidence="2">
    <location>
        <begin position="504"/>
        <end position="516"/>
    </location>
</feature>
<dbReference type="GO" id="GO:0015074">
    <property type="term" value="P:DNA integration"/>
    <property type="evidence" value="ECO:0007669"/>
    <property type="project" value="InterPro"/>
</dbReference>
<feature type="compositionally biased region" description="Basic and acidic residues" evidence="2">
    <location>
        <begin position="348"/>
        <end position="368"/>
    </location>
</feature>
<name>A0A3B1J718_ASTMX</name>
<feature type="region of interest" description="Disordered" evidence="2">
    <location>
        <begin position="847"/>
        <end position="895"/>
    </location>
</feature>
<proteinExistence type="predicted"/>
<dbReference type="InterPro" id="IPR036514">
    <property type="entry name" value="SGNH_hydro_sf"/>
</dbReference>
<dbReference type="STRING" id="7994.ENSAMXP00000037134"/>
<dbReference type="InterPro" id="IPR009057">
    <property type="entry name" value="Homeodomain-like_sf"/>
</dbReference>
<feature type="region of interest" description="Disordered" evidence="2">
    <location>
        <begin position="718"/>
        <end position="816"/>
    </location>
</feature>
<feature type="coiled-coil region" evidence="1">
    <location>
        <begin position="1088"/>
        <end position="1115"/>
    </location>
</feature>
<feature type="coiled-coil region" evidence="1">
    <location>
        <begin position="466"/>
        <end position="493"/>
    </location>
</feature>
<feature type="domain" description="Transposase Tc1-like" evidence="3">
    <location>
        <begin position="69"/>
        <end position="125"/>
    </location>
</feature>
<feature type="region of interest" description="Disordered" evidence="2">
    <location>
        <begin position="250"/>
        <end position="382"/>
    </location>
</feature>
<evidence type="ECO:0000256" key="2">
    <source>
        <dbReference type="SAM" id="MobiDB-lite"/>
    </source>
</evidence>
<dbReference type="Bgee" id="ENSAMXG00000044073">
    <property type="expression patterns" value="Expressed in brain and 14 other cell types or tissues"/>
</dbReference>
<feature type="compositionally biased region" description="Basic residues" evidence="2">
    <location>
        <begin position="310"/>
        <end position="333"/>
    </location>
</feature>
<reference evidence="5" key="3">
    <citation type="submission" date="2025-08" db="UniProtKB">
        <authorList>
            <consortium name="Ensembl"/>
        </authorList>
    </citation>
    <scope>IDENTIFICATION</scope>
</reference>
<feature type="compositionally biased region" description="Polar residues" evidence="2">
    <location>
        <begin position="556"/>
        <end position="578"/>
    </location>
</feature>
<evidence type="ECO:0000259" key="3">
    <source>
        <dbReference type="Pfam" id="PF01498"/>
    </source>
</evidence>
<dbReference type="PANTHER" id="PTHR12913">
    <property type="entry name" value="UNR PROTEIN N-RAS UPSTREAM GENE PROTEIN"/>
    <property type="match status" value="1"/>
</dbReference>
<dbReference type="CDD" id="cd00229">
    <property type="entry name" value="SGNH_hydrolase"/>
    <property type="match status" value="1"/>
</dbReference>
<dbReference type="InterPro" id="IPR057667">
    <property type="entry name" value="HTH_SB"/>
</dbReference>
<dbReference type="Proteomes" id="UP000018467">
    <property type="component" value="Unassembled WGS sequence"/>
</dbReference>
<feature type="compositionally biased region" description="Basic and acidic residues" evidence="2">
    <location>
        <begin position="261"/>
        <end position="280"/>
    </location>
</feature>
<reference evidence="6" key="2">
    <citation type="journal article" date="2014" name="Nat. Commun.">
        <title>The cavefish genome reveals candidate genes for eye loss.</title>
        <authorList>
            <person name="McGaugh S.E."/>
            <person name="Gross J.B."/>
            <person name="Aken B."/>
            <person name="Blin M."/>
            <person name="Borowsky R."/>
            <person name="Chalopin D."/>
            <person name="Hinaux H."/>
            <person name="Jeffery W.R."/>
            <person name="Keene A."/>
            <person name="Ma L."/>
            <person name="Minx P."/>
            <person name="Murphy D."/>
            <person name="O'Quin K.E."/>
            <person name="Retaux S."/>
            <person name="Rohner N."/>
            <person name="Searle S.M."/>
            <person name="Stahl B.A."/>
            <person name="Tabin C."/>
            <person name="Volff J.N."/>
            <person name="Yoshizawa M."/>
            <person name="Warren W.C."/>
        </authorList>
    </citation>
    <scope>NUCLEOTIDE SEQUENCE [LARGE SCALE GENOMIC DNA]</scope>
    <source>
        <strain evidence="6">female</strain>
    </source>
</reference>
<reference evidence="5" key="4">
    <citation type="submission" date="2025-09" db="UniProtKB">
        <authorList>
            <consortium name="Ensembl"/>
        </authorList>
    </citation>
    <scope>IDENTIFICATION</scope>
</reference>
<sequence length="1330" mass="151375">MGSSEQLLNDLKTKIVQHSCSGEGYKKLSQRFNLSVSTVRNIVRKWKTTGTVLVKTRNDRPRKISERQRRRMVRTVKDNPQTTSKELQHHLAADGVTVHRSTIQRTLHKEKLYGRVMRKKPFLQHTSGDSVCGVLAEMAFFASLSHTGIIVKLEEKFGYIKTAQDQLIFDLSEVMESGKLTLLEKVEFTVIKNEGAEEVKRAIRIRKLTGNVFIPVPKLEGLGEKEKKKMTIKLLAETKDLIQNEAKTEVRNGGSVAAKLCKQEKDKVDRPRSRSRENSRRGNSRSRSRSRDRSGSNRRHRSSSRERSYSRHRRSRSRSRDRSHRSRRSRSRSRSKERSSRSGRKRSRSPEHKDGRRRDRSNSKECSSKKRTSSTSAGGVEDELAQKKKELLELNELIARKRAIIAMEQNTKTFKDVLEMDRKQGFATFDYQHKTCLENTWTPDLKPAKSILKNFFLIFLKESPFSEDEDQELQRKKRQLEELSESIARKRAIVAMKQKNRVFSDEPEIKKEHDEDSCSDDLDFSAPVKNTWQPEIKPDLQPKKSILKKRSEPPADQQQTSPFINQPGQPLFPSTSISGPFCGEKSTEEAKASSYESIADQPSTQFPTAQPSTSTDQKRNLATQMQRFLTALNKADSNLVSSLLREGKKDPLGTLKPPQVQSEKMTSKEELYDPFKETEDNEDLLPHERAVQDGSGFSRLVGMKYGAEAKAENRFCYEEKKASTSQSRISEERKHFSEHDEYELYGGSYSNFEHQRRSQEGHQNMYSQGQDLYTENREKYEGQKGSETYKVGGSGVSPVVQQKPENTTEDASKKSEHFEKIQNLLQTIGLKLNTSEVSKLADRTRERLYGKAKSQSASSQSLDQKEMQSGRNDRRGSRADSSDSEGVRSVSPARSSNREVYMSYWDSVKKRDQSDDEIGGMKEKDLLNLKMTIKNSPEARQVTPDPHKHASSTIVIQDSPQHTKELPSTSAQYGISSYYTQPATESLWQSSYQDQNFQDPVSPYGSIPPSPLPYAAGIHMPPPPGYGLGYTTINTKVKAKPTAPNRCLKTIETVVQPALVTIQTVEPTDAQKDEDSKQAAPITEEDIKAKQKKRLEQFNQRMRLKKEQQMEAQRARGQSQKTTTGKLIRIEVKNVWICGHSLVFWAEKRATSPEIGMQLGMDPNTVRIWWKGVQGMTWTQLLPQLLQLKDNWPKPDVILIHLGGNDLGKTTPEAFLAAVKKDLISMKSIFPECLLVWSDILPRMAWRHSEDSVEVDNLRMAINKSIRNIVAEVGGSSLSHENIKPGLDLGLYRPDGVHLSGKGIDTFNLNMQDFLEKWESEINDREPSEN</sequence>
<feature type="region of interest" description="Disordered" evidence="2">
    <location>
        <begin position="504"/>
        <end position="619"/>
    </location>
</feature>
<evidence type="ECO:0000256" key="1">
    <source>
        <dbReference type="SAM" id="Coils"/>
    </source>
</evidence>
<feature type="compositionally biased region" description="Polar residues" evidence="2">
    <location>
        <begin position="594"/>
        <end position="619"/>
    </location>
</feature>
<feature type="compositionally biased region" description="Basic and acidic residues" evidence="2">
    <location>
        <begin position="863"/>
        <end position="881"/>
    </location>
</feature>
<dbReference type="Gene3D" id="1.10.10.10">
    <property type="entry name" value="Winged helix-like DNA-binding domain superfamily/Winged helix DNA-binding domain"/>
    <property type="match status" value="1"/>
</dbReference>
<keyword evidence="1" id="KW-0175">Coiled coil</keyword>
<keyword evidence="6" id="KW-1185">Reference proteome</keyword>
<dbReference type="GeneTree" id="ENSGT00940000168290"/>
<dbReference type="InterPro" id="IPR002492">
    <property type="entry name" value="Transposase_Tc1-like"/>
</dbReference>
<feature type="compositionally biased region" description="Polar residues" evidence="2">
    <location>
        <begin position="761"/>
        <end position="773"/>
    </location>
</feature>
<organism evidence="5 6">
    <name type="scientific">Astyanax mexicanus</name>
    <name type="common">Blind cave fish</name>
    <name type="synonym">Astyanax fasciatus mexicanus</name>
    <dbReference type="NCBI Taxonomy" id="7994"/>
    <lineage>
        <taxon>Eukaryota</taxon>
        <taxon>Metazoa</taxon>
        <taxon>Chordata</taxon>
        <taxon>Craniata</taxon>
        <taxon>Vertebrata</taxon>
        <taxon>Euteleostomi</taxon>
        <taxon>Actinopterygii</taxon>
        <taxon>Neopterygii</taxon>
        <taxon>Teleostei</taxon>
        <taxon>Ostariophysi</taxon>
        <taxon>Characiformes</taxon>
        <taxon>Characoidei</taxon>
        <taxon>Acestrorhamphidae</taxon>
        <taxon>Acestrorhamphinae</taxon>
        <taxon>Astyanax</taxon>
    </lineage>
</organism>
<dbReference type="Pfam" id="PF01498">
    <property type="entry name" value="HTH_Tnp_Tc3_2"/>
    <property type="match status" value="1"/>
</dbReference>
<dbReference type="GO" id="GO:0003677">
    <property type="term" value="F:DNA binding"/>
    <property type="evidence" value="ECO:0007669"/>
    <property type="project" value="InterPro"/>
</dbReference>
<protein>
    <submittedName>
        <fullName evidence="5">Uncharacterized protein</fullName>
    </submittedName>
</protein>
<dbReference type="SUPFAM" id="SSF46689">
    <property type="entry name" value="Homeodomain-like"/>
    <property type="match status" value="1"/>
</dbReference>
<dbReference type="Gene3D" id="3.40.50.1110">
    <property type="entry name" value="SGNH hydrolase"/>
    <property type="match status" value="1"/>
</dbReference>
<evidence type="ECO:0000313" key="5">
    <source>
        <dbReference type="Ensembl" id="ENSAMXP00000037134.1"/>
    </source>
</evidence>
<dbReference type="Gene3D" id="2.40.50.140">
    <property type="entry name" value="Nucleic acid-binding proteins"/>
    <property type="match status" value="1"/>
</dbReference>
<evidence type="ECO:0000259" key="4">
    <source>
        <dbReference type="Pfam" id="PF25787"/>
    </source>
</evidence>
<dbReference type="GO" id="GO:0006313">
    <property type="term" value="P:DNA transposition"/>
    <property type="evidence" value="ECO:0007669"/>
    <property type="project" value="InterPro"/>
</dbReference>
<accession>A0A3B1J718</accession>
<dbReference type="SUPFAM" id="SSF52266">
    <property type="entry name" value="SGNH hydrolase"/>
    <property type="match status" value="1"/>
</dbReference>
<feature type="compositionally biased region" description="Basic and acidic residues" evidence="2">
    <location>
        <begin position="774"/>
        <end position="784"/>
    </location>
</feature>
<dbReference type="Ensembl" id="ENSAMXT00000042264.1">
    <property type="protein sequence ID" value="ENSAMXP00000037134.1"/>
    <property type="gene ID" value="ENSAMXG00000044073.1"/>
</dbReference>
<dbReference type="PANTHER" id="PTHR12913:SF3">
    <property type="entry name" value="SI:DKEYP-121D4.3"/>
    <property type="match status" value="1"/>
</dbReference>